<name>A0ABS6EW10_9CLOT</name>
<evidence type="ECO:0000313" key="7">
    <source>
        <dbReference type="EMBL" id="MBU5590417.1"/>
    </source>
</evidence>
<organism evidence="7 8">
    <name type="scientific">Clostridium simiarum</name>
    <dbReference type="NCBI Taxonomy" id="2841506"/>
    <lineage>
        <taxon>Bacteria</taxon>
        <taxon>Bacillati</taxon>
        <taxon>Bacillota</taxon>
        <taxon>Clostridia</taxon>
        <taxon>Eubacteriales</taxon>
        <taxon>Clostridiaceae</taxon>
        <taxon>Clostridium</taxon>
    </lineage>
</organism>
<feature type="transmembrane region" description="Helical" evidence="6">
    <location>
        <begin position="7"/>
        <end position="24"/>
    </location>
</feature>
<comment type="caution">
    <text evidence="7">The sequence shown here is derived from an EMBL/GenBank/DDBJ whole genome shotgun (WGS) entry which is preliminary data.</text>
</comment>
<dbReference type="RefSeq" id="WP_032121396.1">
    <property type="nucleotide sequence ID" value="NZ_JAHLQL010000001.1"/>
</dbReference>
<proteinExistence type="predicted"/>
<evidence type="ECO:0000256" key="5">
    <source>
        <dbReference type="ARBA" id="ARBA00023136"/>
    </source>
</evidence>
<evidence type="ECO:0000256" key="6">
    <source>
        <dbReference type="SAM" id="Phobius"/>
    </source>
</evidence>
<keyword evidence="3 6" id="KW-0812">Transmembrane</keyword>
<keyword evidence="2" id="KW-1003">Cell membrane</keyword>
<gene>
    <name evidence="7" type="ORF">KQI89_01440</name>
</gene>
<dbReference type="PANTHER" id="PTHR33931">
    <property type="entry name" value="HOLIN-LIKE PROTEIN CIDA-RELATED"/>
    <property type="match status" value="1"/>
</dbReference>
<keyword evidence="8" id="KW-1185">Reference proteome</keyword>
<accession>A0ABS6EW10</accession>
<feature type="transmembrane region" description="Helical" evidence="6">
    <location>
        <begin position="30"/>
        <end position="47"/>
    </location>
</feature>
<evidence type="ECO:0000256" key="1">
    <source>
        <dbReference type="ARBA" id="ARBA00004651"/>
    </source>
</evidence>
<dbReference type="Pfam" id="PF03788">
    <property type="entry name" value="LrgA"/>
    <property type="match status" value="1"/>
</dbReference>
<dbReference type="EMBL" id="JAHLQL010000001">
    <property type="protein sequence ID" value="MBU5590417.1"/>
    <property type="molecule type" value="Genomic_DNA"/>
</dbReference>
<evidence type="ECO:0000256" key="3">
    <source>
        <dbReference type="ARBA" id="ARBA00022692"/>
    </source>
</evidence>
<feature type="transmembrane region" description="Helical" evidence="6">
    <location>
        <begin position="88"/>
        <end position="112"/>
    </location>
</feature>
<feature type="transmembrane region" description="Helical" evidence="6">
    <location>
        <begin position="59"/>
        <end position="76"/>
    </location>
</feature>
<dbReference type="Proteomes" id="UP000736583">
    <property type="component" value="Unassembled WGS sequence"/>
</dbReference>
<evidence type="ECO:0000256" key="4">
    <source>
        <dbReference type="ARBA" id="ARBA00022989"/>
    </source>
</evidence>
<evidence type="ECO:0000313" key="8">
    <source>
        <dbReference type="Proteomes" id="UP000736583"/>
    </source>
</evidence>
<protein>
    <submittedName>
        <fullName evidence="7">CidA/LrgA family protein</fullName>
    </submittedName>
</protein>
<dbReference type="PANTHER" id="PTHR33931:SF2">
    <property type="entry name" value="HOLIN-LIKE PROTEIN CIDA"/>
    <property type="match status" value="1"/>
</dbReference>
<evidence type="ECO:0000256" key="2">
    <source>
        <dbReference type="ARBA" id="ARBA00022475"/>
    </source>
</evidence>
<keyword evidence="5 6" id="KW-0472">Membrane</keyword>
<comment type="subcellular location">
    <subcellularLocation>
        <location evidence="1">Cell membrane</location>
        <topology evidence="1">Multi-pass membrane protein</topology>
    </subcellularLocation>
</comment>
<sequence>MKLLRELMIILSIYFIGEIIHNLFKLPVPGNIIAMIILLLSLVFNIIKLEQINKVSKFFLDHLAFFFIPAGVGLITSMDLLKDNFHKILFICFITTIIVMLVSAKITQLLIYKKEKRGAKID</sequence>
<reference evidence="7 8" key="1">
    <citation type="submission" date="2021-06" db="EMBL/GenBank/DDBJ databases">
        <authorList>
            <person name="Sun Q."/>
            <person name="Li D."/>
        </authorList>
    </citation>
    <scope>NUCLEOTIDE SEQUENCE [LARGE SCALE GENOMIC DNA]</scope>
    <source>
        <strain evidence="7 8">MSJ-4</strain>
    </source>
</reference>
<keyword evidence="4 6" id="KW-1133">Transmembrane helix</keyword>
<dbReference type="InterPro" id="IPR005538">
    <property type="entry name" value="LrgA/CidA"/>
</dbReference>